<sequence>MSSATPQIFAVSGPLPSTNPRHTTIPLIEHAVGLTGRERPRITYIATGTGDHPAHIDSFHRALAHRDDVTTSHLSLFTQPNVPDVREHLLAQDAVWVGGGSVVNLMAVWRAHGIPELLRECWEAGVVLAGQSAGSLCWHLGGPTDSFSDALDTVTDTLGWLPFSNGVHDNFPEQPRREAYRAAVAEGLVPAGYASEDGVGLHYVGTELREVVTVVDGACGWWVEPDGPGAWCEERLEARLLGE</sequence>
<dbReference type="SUPFAM" id="SSF52317">
    <property type="entry name" value="Class I glutamine amidotransferase-like"/>
    <property type="match status" value="1"/>
</dbReference>
<organism evidence="5 6">
    <name type="scientific">Oryzihumus leptocrescens</name>
    <dbReference type="NCBI Taxonomy" id="297536"/>
    <lineage>
        <taxon>Bacteria</taxon>
        <taxon>Bacillati</taxon>
        <taxon>Actinomycetota</taxon>
        <taxon>Actinomycetes</taxon>
        <taxon>Micrococcales</taxon>
        <taxon>Intrasporangiaceae</taxon>
        <taxon>Oryzihumus</taxon>
    </lineage>
</organism>
<dbReference type="Proteomes" id="UP000319514">
    <property type="component" value="Unassembled WGS sequence"/>
</dbReference>
<accession>A0A542ZER2</accession>
<keyword evidence="4" id="KW-0720">Serine protease</keyword>
<dbReference type="GO" id="GO:0006508">
    <property type="term" value="P:proteolysis"/>
    <property type="evidence" value="ECO:0007669"/>
    <property type="project" value="UniProtKB-KW"/>
</dbReference>
<comment type="caution">
    <text evidence="5">The sequence shown here is derived from an EMBL/GenBank/DDBJ whole genome shotgun (WGS) entry which is preliminary data.</text>
</comment>
<evidence type="ECO:0000256" key="1">
    <source>
        <dbReference type="ARBA" id="ARBA00006534"/>
    </source>
</evidence>
<dbReference type="CDD" id="cd03146">
    <property type="entry name" value="GAT1_Peptidase_E"/>
    <property type="match status" value="1"/>
</dbReference>
<dbReference type="Pfam" id="PF03575">
    <property type="entry name" value="Peptidase_S51"/>
    <property type="match status" value="1"/>
</dbReference>
<keyword evidence="2" id="KW-0645">Protease</keyword>
<protein>
    <submittedName>
        <fullName evidence="5">Peptidase E</fullName>
    </submittedName>
</protein>
<dbReference type="PANTHER" id="PTHR20842:SF0">
    <property type="entry name" value="ALPHA-ASPARTYL DIPEPTIDASE"/>
    <property type="match status" value="1"/>
</dbReference>
<keyword evidence="6" id="KW-1185">Reference proteome</keyword>
<evidence type="ECO:0000256" key="4">
    <source>
        <dbReference type="ARBA" id="ARBA00022825"/>
    </source>
</evidence>
<evidence type="ECO:0000313" key="5">
    <source>
        <dbReference type="EMBL" id="TQL58824.1"/>
    </source>
</evidence>
<reference evidence="5 6" key="1">
    <citation type="submission" date="2019-06" db="EMBL/GenBank/DDBJ databases">
        <title>Sequencing the genomes of 1000 actinobacteria strains.</title>
        <authorList>
            <person name="Klenk H.-P."/>
        </authorList>
    </citation>
    <scope>NUCLEOTIDE SEQUENCE [LARGE SCALE GENOMIC DNA]</scope>
    <source>
        <strain evidence="5 6">DSM 18082</strain>
    </source>
</reference>
<dbReference type="PANTHER" id="PTHR20842">
    <property type="entry name" value="PROTEASE S51 ALPHA-ASPARTYL DIPEPTIDASE"/>
    <property type="match status" value="1"/>
</dbReference>
<dbReference type="Gene3D" id="3.40.50.880">
    <property type="match status" value="1"/>
</dbReference>
<dbReference type="AlphaFoldDB" id="A0A542ZER2"/>
<evidence type="ECO:0000256" key="3">
    <source>
        <dbReference type="ARBA" id="ARBA00022801"/>
    </source>
</evidence>
<dbReference type="InterPro" id="IPR029062">
    <property type="entry name" value="Class_I_gatase-like"/>
</dbReference>
<keyword evidence="3" id="KW-0378">Hydrolase</keyword>
<name>A0A542ZER2_9MICO</name>
<dbReference type="EMBL" id="VFOQ01000001">
    <property type="protein sequence ID" value="TQL58824.1"/>
    <property type="molecule type" value="Genomic_DNA"/>
</dbReference>
<gene>
    <name evidence="5" type="ORF">FB474_0163</name>
</gene>
<proteinExistence type="inferred from homology"/>
<dbReference type="RefSeq" id="WP_141786915.1">
    <property type="nucleotide sequence ID" value="NZ_BAAAKX010000003.1"/>
</dbReference>
<dbReference type="InterPro" id="IPR005320">
    <property type="entry name" value="Peptidase_S51"/>
</dbReference>
<comment type="similarity">
    <text evidence="1">Belongs to the peptidase S51 family.</text>
</comment>
<evidence type="ECO:0000313" key="6">
    <source>
        <dbReference type="Proteomes" id="UP000319514"/>
    </source>
</evidence>
<dbReference type="GO" id="GO:0008236">
    <property type="term" value="F:serine-type peptidase activity"/>
    <property type="evidence" value="ECO:0007669"/>
    <property type="project" value="UniProtKB-KW"/>
</dbReference>
<evidence type="ECO:0000256" key="2">
    <source>
        <dbReference type="ARBA" id="ARBA00022670"/>
    </source>
</evidence>
<dbReference type="OrthoDB" id="9778515at2"/>